<feature type="compositionally biased region" description="Polar residues" evidence="1">
    <location>
        <begin position="137"/>
        <end position="148"/>
    </location>
</feature>
<feature type="non-terminal residue" evidence="2">
    <location>
        <position position="165"/>
    </location>
</feature>
<gene>
    <name evidence="2" type="ORF">NEOLEDRAFT_1024928</name>
</gene>
<feature type="region of interest" description="Disordered" evidence="1">
    <location>
        <begin position="136"/>
        <end position="165"/>
    </location>
</feature>
<evidence type="ECO:0000313" key="2">
    <source>
        <dbReference type="EMBL" id="KZT25825.1"/>
    </source>
</evidence>
<name>A0A165SXK6_9AGAM</name>
<dbReference type="OrthoDB" id="3255996at2759"/>
<dbReference type="AlphaFoldDB" id="A0A165SXK6"/>
<sequence length="165" mass="18314">LLRAITDDTNIKQGLFPGPGVNVSTARGGGKLKSDHHWAVCVELFSQHLDYKECFDEAQEGPAKAKKPWSNKIKNKLWKMTLVTKDINKTMGQTGEGITSEDQIKEGTEIVNKWEVIRVECPWYFDMKAFIAEHPNVTPTGLSNSTSEIDMEDGAQSSAIDAESD</sequence>
<keyword evidence="3" id="KW-1185">Reference proteome</keyword>
<feature type="non-terminal residue" evidence="2">
    <location>
        <position position="1"/>
    </location>
</feature>
<dbReference type="EMBL" id="KV425569">
    <property type="protein sequence ID" value="KZT25825.1"/>
    <property type="molecule type" value="Genomic_DNA"/>
</dbReference>
<reference evidence="2 3" key="1">
    <citation type="journal article" date="2016" name="Mol. Biol. Evol.">
        <title>Comparative Genomics of Early-Diverging Mushroom-Forming Fungi Provides Insights into the Origins of Lignocellulose Decay Capabilities.</title>
        <authorList>
            <person name="Nagy L.G."/>
            <person name="Riley R."/>
            <person name="Tritt A."/>
            <person name="Adam C."/>
            <person name="Daum C."/>
            <person name="Floudas D."/>
            <person name="Sun H."/>
            <person name="Yadav J.S."/>
            <person name="Pangilinan J."/>
            <person name="Larsson K.H."/>
            <person name="Matsuura K."/>
            <person name="Barry K."/>
            <person name="Labutti K."/>
            <person name="Kuo R."/>
            <person name="Ohm R.A."/>
            <person name="Bhattacharya S.S."/>
            <person name="Shirouzu T."/>
            <person name="Yoshinaga Y."/>
            <person name="Martin F.M."/>
            <person name="Grigoriev I.V."/>
            <person name="Hibbett D.S."/>
        </authorList>
    </citation>
    <scope>NUCLEOTIDE SEQUENCE [LARGE SCALE GENOMIC DNA]</scope>
    <source>
        <strain evidence="2 3">HHB14362 ss-1</strain>
    </source>
</reference>
<organism evidence="2 3">
    <name type="scientific">Neolentinus lepideus HHB14362 ss-1</name>
    <dbReference type="NCBI Taxonomy" id="1314782"/>
    <lineage>
        <taxon>Eukaryota</taxon>
        <taxon>Fungi</taxon>
        <taxon>Dikarya</taxon>
        <taxon>Basidiomycota</taxon>
        <taxon>Agaricomycotina</taxon>
        <taxon>Agaricomycetes</taxon>
        <taxon>Gloeophyllales</taxon>
        <taxon>Gloeophyllaceae</taxon>
        <taxon>Neolentinus</taxon>
    </lineage>
</organism>
<proteinExistence type="predicted"/>
<accession>A0A165SXK6</accession>
<dbReference type="Proteomes" id="UP000076761">
    <property type="component" value="Unassembled WGS sequence"/>
</dbReference>
<evidence type="ECO:0000256" key="1">
    <source>
        <dbReference type="SAM" id="MobiDB-lite"/>
    </source>
</evidence>
<dbReference type="InParanoid" id="A0A165SXK6"/>
<evidence type="ECO:0000313" key="3">
    <source>
        <dbReference type="Proteomes" id="UP000076761"/>
    </source>
</evidence>
<protein>
    <submittedName>
        <fullName evidence="2">Uncharacterized protein</fullName>
    </submittedName>
</protein>